<proteinExistence type="predicted"/>
<feature type="region of interest" description="Disordered" evidence="1">
    <location>
        <begin position="14"/>
        <end position="46"/>
    </location>
</feature>
<evidence type="ECO:0000313" key="3">
    <source>
        <dbReference type="Proteomes" id="UP000602745"/>
    </source>
</evidence>
<keyword evidence="3" id="KW-1185">Reference proteome</keyword>
<name>A0A8J2YN40_9RHOB</name>
<reference evidence="2" key="2">
    <citation type="submission" date="2020-09" db="EMBL/GenBank/DDBJ databases">
        <authorList>
            <person name="Sun Q."/>
            <person name="Sedlacek I."/>
        </authorList>
    </citation>
    <scope>NUCLEOTIDE SEQUENCE</scope>
    <source>
        <strain evidence="2">CCM 7684</strain>
    </source>
</reference>
<comment type="caution">
    <text evidence="2">The sequence shown here is derived from an EMBL/GenBank/DDBJ whole genome shotgun (WGS) entry which is preliminary data.</text>
</comment>
<accession>A0A8J2YN40</accession>
<gene>
    <name evidence="2" type="ORF">GCM10007276_34420</name>
</gene>
<reference evidence="2" key="1">
    <citation type="journal article" date="2014" name="Int. J. Syst. Evol. Microbiol.">
        <title>Complete genome sequence of Corynebacterium casei LMG S-19264T (=DSM 44701T), isolated from a smear-ripened cheese.</title>
        <authorList>
            <consortium name="US DOE Joint Genome Institute (JGI-PGF)"/>
            <person name="Walter F."/>
            <person name="Albersmeier A."/>
            <person name="Kalinowski J."/>
            <person name="Ruckert C."/>
        </authorList>
    </citation>
    <scope>NUCLEOTIDE SEQUENCE</scope>
    <source>
        <strain evidence="2">CCM 7684</strain>
    </source>
</reference>
<dbReference type="Proteomes" id="UP000602745">
    <property type="component" value="Unassembled WGS sequence"/>
</dbReference>
<feature type="compositionally biased region" description="Basic and acidic residues" evidence="1">
    <location>
        <begin position="35"/>
        <end position="46"/>
    </location>
</feature>
<evidence type="ECO:0000256" key="1">
    <source>
        <dbReference type="SAM" id="MobiDB-lite"/>
    </source>
</evidence>
<evidence type="ECO:0000313" key="2">
    <source>
        <dbReference type="EMBL" id="GGE54482.1"/>
    </source>
</evidence>
<sequence length="75" mass="7941">MAGLVLALSSAAVQAAEPSKREDGPGKVEAPVVQPERKKAEAKVLRSDQPKLRVNDNYLRLGIANDAFVGSAGQR</sequence>
<dbReference type="EMBL" id="BMCP01000008">
    <property type="protein sequence ID" value="GGE54482.1"/>
    <property type="molecule type" value="Genomic_DNA"/>
</dbReference>
<protein>
    <submittedName>
        <fullName evidence="2">Uncharacterized protein</fullName>
    </submittedName>
</protein>
<dbReference type="AlphaFoldDB" id="A0A8J2YN40"/>
<organism evidence="2 3">
    <name type="scientific">Agaricicola taiwanensis</name>
    <dbReference type="NCBI Taxonomy" id="591372"/>
    <lineage>
        <taxon>Bacteria</taxon>
        <taxon>Pseudomonadati</taxon>
        <taxon>Pseudomonadota</taxon>
        <taxon>Alphaproteobacteria</taxon>
        <taxon>Rhodobacterales</taxon>
        <taxon>Paracoccaceae</taxon>
        <taxon>Agaricicola</taxon>
    </lineage>
</organism>